<dbReference type="InterPro" id="IPR001138">
    <property type="entry name" value="Zn2Cys6_DnaBD"/>
</dbReference>
<dbReference type="Pfam" id="PF00172">
    <property type="entry name" value="Zn_clus"/>
    <property type="match status" value="1"/>
</dbReference>
<feature type="compositionally biased region" description="Basic residues" evidence="1">
    <location>
        <begin position="256"/>
        <end position="268"/>
    </location>
</feature>
<dbReference type="GeneID" id="88174955"/>
<reference evidence="3 4" key="1">
    <citation type="submission" date="2023-10" db="EMBL/GenBank/DDBJ databases">
        <title>Draft Genome Sequence of Candida saopaulonensis from a very Premature Infant with Sepsis.</title>
        <authorList>
            <person name="Ning Y."/>
            <person name="Dai R."/>
            <person name="Xiao M."/>
            <person name="Xu Y."/>
            <person name="Yan Q."/>
            <person name="Zhang L."/>
        </authorList>
    </citation>
    <scope>NUCLEOTIDE SEQUENCE [LARGE SCALE GENOMIC DNA]</scope>
    <source>
        <strain evidence="3 4">19XY460</strain>
    </source>
</reference>
<keyword evidence="4" id="KW-1185">Reference proteome</keyword>
<gene>
    <name evidence="3" type="ORF">PUMCH_003892</name>
</gene>
<evidence type="ECO:0000256" key="1">
    <source>
        <dbReference type="SAM" id="MobiDB-lite"/>
    </source>
</evidence>
<evidence type="ECO:0000313" key="3">
    <source>
        <dbReference type="EMBL" id="WPK26535.1"/>
    </source>
</evidence>
<name>A0AAX4HFW2_9ASCO</name>
<dbReference type="AlphaFoldDB" id="A0AAX4HFW2"/>
<dbReference type="GO" id="GO:0008270">
    <property type="term" value="F:zinc ion binding"/>
    <property type="evidence" value="ECO:0007669"/>
    <property type="project" value="InterPro"/>
</dbReference>
<feature type="region of interest" description="Disordered" evidence="1">
    <location>
        <begin position="113"/>
        <end position="155"/>
    </location>
</feature>
<accession>A0AAX4HFW2</accession>
<dbReference type="KEGG" id="asau:88174955"/>
<dbReference type="GO" id="GO:0000981">
    <property type="term" value="F:DNA-binding transcription factor activity, RNA polymerase II-specific"/>
    <property type="evidence" value="ECO:0007669"/>
    <property type="project" value="InterPro"/>
</dbReference>
<dbReference type="EMBL" id="CP138897">
    <property type="protein sequence ID" value="WPK26535.1"/>
    <property type="molecule type" value="Genomic_DNA"/>
</dbReference>
<feature type="region of interest" description="Disordered" evidence="1">
    <location>
        <begin position="75"/>
        <end position="100"/>
    </location>
</feature>
<evidence type="ECO:0000259" key="2">
    <source>
        <dbReference type="Pfam" id="PF00172"/>
    </source>
</evidence>
<sequence length="268" mass="30165">MLTLMKSDDDSTVSSLKPFNLYDRPEDIIPIGVAYTKDLPDLKVPGKGQVRYFKPTYIGRFTSDDFLKLNSSDITHRNTTHSNENDEKFSQGSGKNEKNPGLSKLVVRLNFNSSQSTSQPSKVIKVQINKSDISQNSSKKSSSEPTKSRNVTKAVTDSEDINLTSKTAKGDRGERKSFGGSNWQLAGCWTCRVRHKSCPQDGEICSTCTRLNLFCDRSPTRPDYMKNREYCKKMVRDIKEITSVARHKALQEGKKTRNGVKKRTQAKP</sequence>
<dbReference type="Proteomes" id="UP001338582">
    <property type="component" value="Chromosome 4"/>
</dbReference>
<feature type="region of interest" description="Disordered" evidence="1">
    <location>
        <begin position="247"/>
        <end position="268"/>
    </location>
</feature>
<dbReference type="InterPro" id="IPR036864">
    <property type="entry name" value="Zn2-C6_fun-type_DNA-bd_sf"/>
</dbReference>
<proteinExistence type="predicted"/>
<feature type="domain" description="Zn(2)-C6 fungal-type" evidence="2">
    <location>
        <begin position="187"/>
        <end position="219"/>
    </location>
</feature>
<protein>
    <recommendedName>
        <fullName evidence="2">Zn(2)-C6 fungal-type domain-containing protein</fullName>
    </recommendedName>
</protein>
<feature type="compositionally biased region" description="Low complexity" evidence="1">
    <location>
        <begin position="130"/>
        <end position="145"/>
    </location>
</feature>
<organism evidence="3 4">
    <name type="scientific">Australozyma saopauloensis</name>
    <dbReference type="NCBI Taxonomy" id="291208"/>
    <lineage>
        <taxon>Eukaryota</taxon>
        <taxon>Fungi</taxon>
        <taxon>Dikarya</taxon>
        <taxon>Ascomycota</taxon>
        <taxon>Saccharomycotina</taxon>
        <taxon>Pichiomycetes</taxon>
        <taxon>Metschnikowiaceae</taxon>
        <taxon>Australozyma</taxon>
    </lineage>
</organism>
<dbReference type="RefSeq" id="XP_062878916.1">
    <property type="nucleotide sequence ID" value="XM_063022846.1"/>
</dbReference>
<evidence type="ECO:0000313" key="4">
    <source>
        <dbReference type="Proteomes" id="UP001338582"/>
    </source>
</evidence>
<dbReference type="SUPFAM" id="SSF57701">
    <property type="entry name" value="Zn2/Cys6 DNA-binding domain"/>
    <property type="match status" value="1"/>
</dbReference>